<dbReference type="Proteomes" id="UP000239899">
    <property type="component" value="Unassembled WGS sequence"/>
</dbReference>
<keyword evidence="5" id="KW-0677">Repeat</keyword>
<dbReference type="InterPro" id="IPR002067">
    <property type="entry name" value="MCP"/>
</dbReference>
<dbReference type="InterPro" id="IPR018108">
    <property type="entry name" value="MCP_transmembrane"/>
</dbReference>
<evidence type="ECO:0000256" key="4">
    <source>
        <dbReference type="ARBA" id="ARBA00022692"/>
    </source>
</evidence>
<comment type="similarity">
    <text evidence="2 9">Belongs to the mitochondrial carrier (TC 2.A.29) family.</text>
</comment>
<evidence type="ECO:0000256" key="3">
    <source>
        <dbReference type="ARBA" id="ARBA00022448"/>
    </source>
</evidence>
<evidence type="ECO:0000256" key="10">
    <source>
        <dbReference type="SAM" id="SignalP"/>
    </source>
</evidence>
<gene>
    <name evidence="11" type="ORF">C2E21_2992</name>
</gene>
<dbReference type="GO" id="GO:0016020">
    <property type="term" value="C:membrane"/>
    <property type="evidence" value="ECO:0007669"/>
    <property type="project" value="UniProtKB-SubCell"/>
</dbReference>
<dbReference type="GO" id="GO:0055085">
    <property type="term" value="P:transmembrane transport"/>
    <property type="evidence" value="ECO:0007669"/>
    <property type="project" value="InterPro"/>
</dbReference>
<keyword evidence="12" id="KW-1185">Reference proteome</keyword>
<evidence type="ECO:0000313" key="12">
    <source>
        <dbReference type="Proteomes" id="UP000239899"/>
    </source>
</evidence>
<evidence type="ECO:0000256" key="2">
    <source>
        <dbReference type="ARBA" id="ARBA00006375"/>
    </source>
</evidence>
<dbReference type="OrthoDB" id="448427at2759"/>
<keyword evidence="6" id="KW-1133">Transmembrane helix</keyword>
<sequence length="314" mass="33761">MAVHRPQHAMPPAVAVKQLPFLQLFAASATAASVGEVLTIPIDTCKVRLQLQGRSSGPVKYHGTLHTLTTVAREEGVRSLWKGLVPGLHRQVLLGGVRIASYDPIRDFYGRLMKEEGGKTSLPTKVAAALTAGTLGVLVGNPTDCLKVRMQAQGKLPPGTPPKYPSAMQAYGIIARQEGLKALWTGTSPNILRNSVVNAAELATYDQIKQTLMRSFGFQDNVYCHLASSLCAGFLAVMAGSPFDVVKSRAMALSQQGGYKGVGDVVMQTFRKEGPLAFWSGFGANFLRLGSWNIAMFLTLEQLRKLMGAAPAKH</sequence>
<dbReference type="SUPFAM" id="SSF103506">
    <property type="entry name" value="Mitochondrial carrier"/>
    <property type="match status" value="1"/>
</dbReference>
<dbReference type="PROSITE" id="PS50920">
    <property type="entry name" value="SOLCAR"/>
    <property type="match status" value="3"/>
</dbReference>
<protein>
    <submittedName>
        <fullName evidence="11">Mitochondrial uncoupling 1-like</fullName>
    </submittedName>
</protein>
<evidence type="ECO:0000313" key="11">
    <source>
        <dbReference type="EMBL" id="PRW58416.1"/>
    </source>
</evidence>
<dbReference type="Pfam" id="PF00153">
    <property type="entry name" value="Mito_carr"/>
    <property type="match status" value="3"/>
</dbReference>
<evidence type="ECO:0000256" key="1">
    <source>
        <dbReference type="ARBA" id="ARBA00004141"/>
    </source>
</evidence>
<keyword evidence="10" id="KW-0732">Signal</keyword>
<feature type="repeat" description="Solcar" evidence="8">
    <location>
        <begin position="120"/>
        <end position="211"/>
    </location>
</feature>
<feature type="repeat" description="Solcar" evidence="8">
    <location>
        <begin position="19"/>
        <end position="108"/>
    </location>
</feature>
<dbReference type="EMBL" id="LHPG02000005">
    <property type="protein sequence ID" value="PRW58416.1"/>
    <property type="molecule type" value="Genomic_DNA"/>
</dbReference>
<dbReference type="InterPro" id="IPR050391">
    <property type="entry name" value="Mito_Metabolite_Transporter"/>
</dbReference>
<dbReference type="AlphaFoldDB" id="A0A2P6TWH5"/>
<evidence type="ECO:0000256" key="5">
    <source>
        <dbReference type="ARBA" id="ARBA00022737"/>
    </source>
</evidence>
<accession>A0A2P6TWH5</accession>
<proteinExistence type="inferred from homology"/>
<name>A0A2P6TWH5_CHLSO</name>
<evidence type="ECO:0000256" key="9">
    <source>
        <dbReference type="RuleBase" id="RU000488"/>
    </source>
</evidence>
<keyword evidence="4 8" id="KW-0812">Transmembrane</keyword>
<organism evidence="11 12">
    <name type="scientific">Chlorella sorokiniana</name>
    <name type="common">Freshwater green alga</name>
    <dbReference type="NCBI Taxonomy" id="3076"/>
    <lineage>
        <taxon>Eukaryota</taxon>
        <taxon>Viridiplantae</taxon>
        <taxon>Chlorophyta</taxon>
        <taxon>core chlorophytes</taxon>
        <taxon>Trebouxiophyceae</taxon>
        <taxon>Chlorellales</taxon>
        <taxon>Chlorellaceae</taxon>
        <taxon>Chlorella clade</taxon>
        <taxon>Chlorella</taxon>
    </lineage>
</organism>
<keyword evidence="3 9" id="KW-0813">Transport</keyword>
<keyword evidence="7 8" id="KW-0472">Membrane</keyword>
<evidence type="ECO:0000256" key="8">
    <source>
        <dbReference type="PROSITE-ProRule" id="PRU00282"/>
    </source>
</evidence>
<dbReference type="PANTHER" id="PTHR45618">
    <property type="entry name" value="MITOCHONDRIAL DICARBOXYLATE CARRIER-RELATED"/>
    <property type="match status" value="1"/>
</dbReference>
<evidence type="ECO:0000256" key="6">
    <source>
        <dbReference type="ARBA" id="ARBA00022989"/>
    </source>
</evidence>
<comment type="subcellular location">
    <subcellularLocation>
        <location evidence="1">Membrane</location>
        <topology evidence="1">Multi-pass membrane protein</topology>
    </subcellularLocation>
</comment>
<dbReference type="PRINTS" id="PR00784">
    <property type="entry name" value="MTUNCOUPLING"/>
</dbReference>
<feature type="signal peptide" evidence="10">
    <location>
        <begin position="1"/>
        <end position="31"/>
    </location>
</feature>
<feature type="chain" id="PRO_5015127563" evidence="10">
    <location>
        <begin position="32"/>
        <end position="314"/>
    </location>
</feature>
<dbReference type="InterPro" id="IPR023395">
    <property type="entry name" value="MCP_dom_sf"/>
</dbReference>
<reference evidence="11 12" key="1">
    <citation type="journal article" date="2018" name="Plant J.">
        <title>Genome sequences of Chlorella sorokiniana UTEX 1602 and Micractinium conductrix SAG 241.80: implications to maltose excretion by a green alga.</title>
        <authorList>
            <person name="Arriola M.B."/>
            <person name="Velmurugan N."/>
            <person name="Zhang Y."/>
            <person name="Plunkett M.H."/>
            <person name="Hondzo H."/>
            <person name="Barney B.M."/>
        </authorList>
    </citation>
    <scope>NUCLEOTIDE SEQUENCE [LARGE SCALE GENOMIC DNA]</scope>
    <source>
        <strain evidence="12">UTEX 1602</strain>
    </source>
</reference>
<comment type="caution">
    <text evidence="11">The sequence shown here is derived from an EMBL/GenBank/DDBJ whole genome shotgun (WGS) entry which is preliminary data.</text>
</comment>
<feature type="repeat" description="Solcar" evidence="8">
    <location>
        <begin position="220"/>
        <end position="306"/>
    </location>
</feature>
<dbReference type="Gene3D" id="1.50.40.10">
    <property type="entry name" value="Mitochondrial carrier domain"/>
    <property type="match status" value="2"/>
</dbReference>
<evidence type="ECO:0000256" key="7">
    <source>
        <dbReference type="ARBA" id="ARBA00023136"/>
    </source>
</evidence>